<sequence>MVLPRKDAIFMTTLNARTIFVTFFPNFNVPLKDPHLCDALKVQVQITRASQVQDTYAATLHYQLAYMLQNHAFDMAVLDMAQTNDALLIQVDSGMTPICTFMLHQAVRPVQSNNPFFIRKENGKVETRFLKAPPEKKDVTVFPTQISMLQPVPYVCEDGLKIKAFREDGKSCYKGKSPSGHIWWDICDCAECREEEAHDDDYPRRRKKKSTQQILKERYEAGDSEVNLLGEPFGKFDYYVLYPRTRKQKTPPSPPCT</sequence>
<dbReference type="PANTHER" id="PTHR48435:SF1">
    <property type="entry name" value="POLYPROTEIN"/>
    <property type="match status" value="1"/>
</dbReference>
<dbReference type="InterPro" id="IPR053098">
    <property type="entry name" value="Petuviruses_polyprotein"/>
</dbReference>
<gene>
    <name evidence="1" type="ORF">RGQ29_010533</name>
</gene>
<proteinExistence type="predicted"/>
<name>A0AAN7J7I4_QUERU</name>
<keyword evidence="2" id="KW-1185">Reference proteome</keyword>
<evidence type="ECO:0000313" key="1">
    <source>
        <dbReference type="EMBL" id="KAK4600987.1"/>
    </source>
</evidence>
<evidence type="ECO:0000313" key="2">
    <source>
        <dbReference type="Proteomes" id="UP001324115"/>
    </source>
</evidence>
<dbReference type="EMBL" id="JAXUIC010000002">
    <property type="protein sequence ID" value="KAK4600987.1"/>
    <property type="molecule type" value="Genomic_DNA"/>
</dbReference>
<dbReference type="AlphaFoldDB" id="A0AAN7J7I4"/>
<dbReference type="PANTHER" id="PTHR48435">
    <property type="entry name" value="POLYPROTEIN"/>
    <property type="match status" value="1"/>
</dbReference>
<reference evidence="1 2" key="1">
    <citation type="journal article" date="2023" name="G3 (Bethesda)">
        <title>A haplotype-resolved chromosome-scale genome for Quercus rubra L. provides insights into the genetics of adaptive traits for red oak species.</title>
        <authorList>
            <person name="Kapoor B."/>
            <person name="Jenkins J."/>
            <person name="Schmutz J."/>
            <person name="Zhebentyayeva T."/>
            <person name="Kuelheim C."/>
            <person name="Coggeshall M."/>
            <person name="Heim C."/>
            <person name="Lasky J.R."/>
            <person name="Leites L."/>
            <person name="Islam-Faridi N."/>
            <person name="Romero-Severson J."/>
            <person name="DeLeo V.L."/>
            <person name="Lucas S.M."/>
            <person name="Lazic D."/>
            <person name="Gailing O."/>
            <person name="Carlson J."/>
            <person name="Staton M."/>
        </authorList>
    </citation>
    <scope>NUCLEOTIDE SEQUENCE [LARGE SCALE GENOMIC DNA]</scope>
    <source>
        <strain evidence="1">Pseudo-F2</strain>
    </source>
</reference>
<accession>A0AAN7J7I4</accession>
<dbReference type="Proteomes" id="UP001324115">
    <property type="component" value="Unassembled WGS sequence"/>
</dbReference>
<organism evidence="1 2">
    <name type="scientific">Quercus rubra</name>
    <name type="common">Northern red oak</name>
    <name type="synonym">Quercus borealis</name>
    <dbReference type="NCBI Taxonomy" id="3512"/>
    <lineage>
        <taxon>Eukaryota</taxon>
        <taxon>Viridiplantae</taxon>
        <taxon>Streptophyta</taxon>
        <taxon>Embryophyta</taxon>
        <taxon>Tracheophyta</taxon>
        <taxon>Spermatophyta</taxon>
        <taxon>Magnoliopsida</taxon>
        <taxon>eudicotyledons</taxon>
        <taxon>Gunneridae</taxon>
        <taxon>Pentapetalae</taxon>
        <taxon>rosids</taxon>
        <taxon>fabids</taxon>
        <taxon>Fagales</taxon>
        <taxon>Fagaceae</taxon>
        <taxon>Quercus</taxon>
    </lineage>
</organism>
<protein>
    <submittedName>
        <fullName evidence="1">Uncharacterized protein</fullName>
    </submittedName>
</protein>
<comment type="caution">
    <text evidence="1">The sequence shown here is derived from an EMBL/GenBank/DDBJ whole genome shotgun (WGS) entry which is preliminary data.</text>
</comment>